<protein>
    <submittedName>
        <fullName evidence="2">Pyridoxamine 5'-phosphate oxidase family protein</fullName>
    </submittedName>
</protein>
<dbReference type="InterPro" id="IPR012349">
    <property type="entry name" value="Split_barrel_FMN-bd"/>
</dbReference>
<gene>
    <name evidence="2" type="ORF">GCM10008933_15690</name>
</gene>
<dbReference type="SUPFAM" id="SSF50475">
    <property type="entry name" value="FMN-binding split barrel"/>
    <property type="match status" value="1"/>
</dbReference>
<dbReference type="NCBIfam" id="TIGR04025">
    <property type="entry name" value="PPOX_FMN_DR2398"/>
    <property type="match status" value="1"/>
</dbReference>
<dbReference type="PANTHER" id="PTHR42815:SF2">
    <property type="entry name" value="FAD-BINDING, PUTATIVE (AFU_ORTHOLOGUE AFUA_6G07600)-RELATED"/>
    <property type="match status" value="1"/>
</dbReference>
<dbReference type="InterPro" id="IPR011576">
    <property type="entry name" value="Pyridox_Oxase_N"/>
</dbReference>
<organism evidence="2 3">
    <name type="scientific">Paenibacillus motobuensis</name>
    <dbReference type="NCBI Taxonomy" id="295324"/>
    <lineage>
        <taxon>Bacteria</taxon>
        <taxon>Bacillati</taxon>
        <taxon>Bacillota</taxon>
        <taxon>Bacilli</taxon>
        <taxon>Bacillales</taxon>
        <taxon>Paenibacillaceae</taxon>
        <taxon>Paenibacillus</taxon>
    </lineage>
</organism>
<dbReference type="Gene3D" id="2.30.110.10">
    <property type="entry name" value="Electron Transport, Fmn-binding Protein, Chain A"/>
    <property type="match status" value="1"/>
</dbReference>
<comment type="caution">
    <text evidence="2">The sequence shown here is derived from an EMBL/GenBank/DDBJ whole genome shotgun (WGS) entry which is preliminary data.</text>
</comment>
<keyword evidence="3" id="KW-1185">Reference proteome</keyword>
<evidence type="ECO:0000313" key="3">
    <source>
        <dbReference type="Proteomes" id="UP001500340"/>
    </source>
</evidence>
<reference evidence="3" key="1">
    <citation type="journal article" date="2019" name="Int. J. Syst. Evol. Microbiol.">
        <title>The Global Catalogue of Microorganisms (GCM) 10K type strain sequencing project: providing services to taxonomists for standard genome sequencing and annotation.</title>
        <authorList>
            <consortium name="The Broad Institute Genomics Platform"/>
            <consortium name="The Broad Institute Genome Sequencing Center for Infectious Disease"/>
            <person name="Wu L."/>
            <person name="Ma J."/>
        </authorList>
    </citation>
    <scope>NUCLEOTIDE SEQUENCE [LARGE SCALE GENOMIC DNA]</scope>
    <source>
        <strain evidence="3">JCM 12774</strain>
    </source>
</reference>
<dbReference type="PANTHER" id="PTHR42815">
    <property type="entry name" value="FAD-BINDING, PUTATIVE (AFU_ORTHOLOGUE AFUA_6G07600)-RELATED"/>
    <property type="match status" value="1"/>
</dbReference>
<dbReference type="InterPro" id="IPR024029">
    <property type="entry name" value="Pyridox_Oxase_FMN-dep"/>
</dbReference>
<proteinExistence type="predicted"/>
<feature type="domain" description="Pyridoxamine 5'-phosphate oxidase N-terminal" evidence="1">
    <location>
        <begin position="40"/>
        <end position="160"/>
    </location>
</feature>
<evidence type="ECO:0000313" key="2">
    <source>
        <dbReference type="EMBL" id="GAA0385452.1"/>
    </source>
</evidence>
<accession>A0ABP3I0V5</accession>
<sequence length="216" mass="24471">MNRGAGMQNPFKEILSSEDEIRDLIGYPSEIVKKKAIQHLDDHCRNFIAMSPLLFISTADDQGFCDVSPRGDAPGSVLVIDEYHLVIPERPGNRRIDSLTNILLNPKIGIIFIIPGLEETLRINGKAFVIKDENILEQMKSRDKQPLLGIGVEVEECFIHCAKAFKRSKVWDNQSWAMDDALPSVSAILKDHVNSSEYTEEVIRKGLEESYEKRLY</sequence>
<dbReference type="Pfam" id="PF01243">
    <property type="entry name" value="PNPOx_N"/>
    <property type="match status" value="1"/>
</dbReference>
<evidence type="ECO:0000259" key="1">
    <source>
        <dbReference type="Pfam" id="PF01243"/>
    </source>
</evidence>
<dbReference type="EMBL" id="BAAACX010000007">
    <property type="protein sequence ID" value="GAA0385452.1"/>
    <property type="molecule type" value="Genomic_DNA"/>
</dbReference>
<name>A0ABP3I0V5_9BACL</name>
<dbReference type="Proteomes" id="UP001500340">
    <property type="component" value="Unassembled WGS sequence"/>
</dbReference>